<name>A0ACC2QND1_9NEOP</name>
<proteinExistence type="predicted"/>
<evidence type="ECO:0000313" key="1">
    <source>
        <dbReference type="EMBL" id="KAJ8718696.1"/>
    </source>
</evidence>
<gene>
    <name evidence="1" type="ORF">PYW08_002933</name>
</gene>
<accession>A0ACC2QND1</accession>
<protein>
    <submittedName>
        <fullName evidence="1">Uncharacterized protein</fullName>
    </submittedName>
</protein>
<comment type="caution">
    <text evidence="1">The sequence shown here is derived from an EMBL/GenBank/DDBJ whole genome shotgun (WGS) entry which is preliminary data.</text>
</comment>
<dbReference type="Proteomes" id="UP001231649">
    <property type="component" value="Chromosome 13"/>
</dbReference>
<dbReference type="EMBL" id="CM056789">
    <property type="protein sequence ID" value="KAJ8718696.1"/>
    <property type="molecule type" value="Genomic_DNA"/>
</dbReference>
<evidence type="ECO:0000313" key="2">
    <source>
        <dbReference type="Proteomes" id="UP001231649"/>
    </source>
</evidence>
<sequence>MVRSCNTKYVEECYSITRRLRRGEPYKTNLTTVTKYQWGNNVTYKLILLHSGFPIEIVSVKLCELQNITWVSEYVKLFSNLGSECPYQPGPLGLYNMELPPKNLPQTILNLLKGKTHVRLFIVVTATEETSLKQERATVRSCNYKYVEECHSLTRRLRRGEPYKTNLTAVTKYPWDNNVTYKLVLLHSGFPVEILRVKLCDLPNITWLFDYVKSYSNTAVECPHMPGTYGFYNMELPPKNLPQTILNLLKGKTHVRLFIVVTATEEVIVEYSIILVG</sequence>
<organism evidence="1 2">
    <name type="scientific">Mythimna loreyi</name>
    <dbReference type="NCBI Taxonomy" id="667449"/>
    <lineage>
        <taxon>Eukaryota</taxon>
        <taxon>Metazoa</taxon>
        <taxon>Ecdysozoa</taxon>
        <taxon>Arthropoda</taxon>
        <taxon>Hexapoda</taxon>
        <taxon>Insecta</taxon>
        <taxon>Pterygota</taxon>
        <taxon>Neoptera</taxon>
        <taxon>Endopterygota</taxon>
        <taxon>Lepidoptera</taxon>
        <taxon>Glossata</taxon>
        <taxon>Ditrysia</taxon>
        <taxon>Noctuoidea</taxon>
        <taxon>Noctuidae</taxon>
        <taxon>Noctuinae</taxon>
        <taxon>Hadenini</taxon>
        <taxon>Mythimna</taxon>
    </lineage>
</organism>
<reference evidence="1" key="1">
    <citation type="submission" date="2023-03" db="EMBL/GenBank/DDBJ databases">
        <title>Chromosome-level genomes of two armyworms, Mythimna separata and Mythimna loreyi, provide insights into the biosynthesis and reception of sex pheromones.</title>
        <authorList>
            <person name="Zhao H."/>
        </authorList>
    </citation>
    <scope>NUCLEOTIDE SEQUENCE</scope>
    <source>
        <strain evidence="1">BeijingLab</strain>
    </source>
</reference>
<keyword evidence="2" id="KW-1185">Reference proteome</keyword>